<feature type="region of interest" description="Disordered" evidence="5">
    <location>
        <begin position="1"/>
        <end position="33"/>
    </location>
</feature>
<dbReference type="CDD" id="cd07209">
    <property type="entry name" value="Pat_hypo_Ecoli_Z1214_like"/>
    <property type="match status" value="1"/>
</dbReference>
<dbReference type="PANTHER" id="PTHR14226">
    <property type="entry name" value="NEUROPATHY TARGET ESTERASE/SWISS CHEESE D.MELANOGASTER"/>
    <property type="match status" value="1"/>
</dbReference>
<dbReference type="InterPro" id="IPR016035">
    <property type="entry name" value="Acyl_Trfase/lysoPLipase"/>
</dbReference>
<evidence type="ECO:0000256" key="5">
    <source>
        <dbReference type="SAM" id="MobiDB-lite"/>
    </source>
</evidence>
<sequence length="405" mass="45328">MATRRTSPSAAKAAASPVTPLGQHRTASRRREPRNVALVLQGGGALGAYQAGVYQGLHEAGIVPNWLAGISIGAFNTALIAGNAPERRIDALREFWETISQPYLLPATTLGQEASLTGIAEEARGWLDAWEAWRAMVEGQRGFYQPRSWFGEDPFTAPGPTRASWYVTQPMVETLERMVDFDRLNDGGIRVSVGAVDVASGNLEYFDNAHMRLDARHILASGALPPAFPAVEIDGRYFWDGGLVSNTPLSQVFDSEPRQDSLVFQVDLWSAQGELPQNLLDVAEREKEIQYSSRTRTITDMQRLGQHYRRLLRELLEEIPESVRKDNPWCQRAAGLACDRRYSLIHLIYRDRARFGHFKDYQFGRVAMREHWQSGLADIGRALAHPEWLELPQGESTFVTHDATA</sequence>
<proteinExistence type="predicted"/>
<comment type="caution">
    <text evidence="7">The sequence shown here is derived from an EMBL/GenBank/DDBJ whole genome shotgun (WGS) entry which is preliminary data.</text>
</comment>
<dbReference type="Pfam" id="PF01734">
    <property type="entry name" value="Patatin"/>
    <property type="match status" value="1"/>
</dbReference>
<feature type="short sequence motif" description="GXSXG" evidence="4">
    <location>
        <begin position="69"/>
        <end position="73"/>
    </location>
</feature>
<evidence type="ECO:0000256" key="1">
    <source>
        <dbReference type="ARBA" id="ARBA00022801"/>
    </source>
</evidence>
<dbReference type="InterPro" id="IPR021095">
    <property type="entry name" value="DUF3734"/>
</dbReference>
<gene>
    <name evidence="7" type="ORF">DT603_10160</name>
</gene>
<evidence type="ECO:0000256" key="3">
    <source>
        <dbReference type="ARBA" id="ARBA00023098"/>
    </source>
</evidence>
<feature type="short sequence motif" description="GXGXXG" evidence="4">
    <location>
        <begin position="42"/>
        <end position="47"/>
    </location>
</feature>
<keyword evidence="3 4" id="KW-0443">Lipid metabolism</keyword>
<accession>A0ABX0AIZ4</accession>
<feature type="domain" description="PNPLA" evidence="6">
    <location>
        <begin position="38"/>
        <end position="253"/>
    </location>
</feature>
<name>A0ABX0AIZ4_9GAMM</name>
<dbReference type="EMBL" id="QOVG01000006">
    <property type="protein sequence ID" value="NDK39204.1"/>
    <property type="molecule type" value="Genomic_DNA"/>
</dbReference>
<feature type="compositionally biased region" description="Low complexity" evidence="5">
    <location>
        <begin position="1"/>
        <end position="20"/>
    </location>
</feature>
<dbReference type="Gene3D" id="3.40.1090.10">
    <property type="entry name" value="Cytosolic phospholipase A2 catalytic domain"/>
    <property type="match status" value="2"/>
</dbReference>
<evidence type="ECO:0000256" key="2">
    <source>
        <dbReference type="ARBA" id="ARBA00022963"/>
    </source>
</evidence>
<feature type="active site" description="Nucleophile" evidence="4">
    <location>
        <position position="71"/>
    </location>
</feature>
<protein>
    <submittedName>
        <fullName evidence="7">Patatin-like phospholipase family protein</fullName>
    </submittedName>
</protein>
<dbReference type="InterPro" id="IPR002641">
    <property type="entry name" value="PNPLA_dom"/>
</dbReference>
<evidence type="ECO:0000256" key="4">
    <source>
        <dbReference type="PROSITE-ProRule" id="PRU01161"/>
    </source>
</evidence>
<feature type="short sequence motif" description="DGA/G" evidence="4">
    <location>
        <begin position="240"/>
        <end position="242"/>
    </location>
</feature>
<dbReference type="PROSITE" id="PS51635">
    <property type="entry name" value="PNPLA"/>
    <property type="match status" value="1"/>
</dbReference>
<dbReference type="PANTHER" id="PTHR14226:SF57">
    <property type="entry name" value="BLR7027 PROTEIN"/>
    <property type="match status" value="1"/>
</dbReference>
<keyword evidence="8" id="KW-1185">Reference proteome</keyword>
<organism evidence="7 8">
    <name type="scientific">Pseudoxanthomonas gei</name>
    <dbReference type="NCBI Taxonomy" id="1383030"/>
    <lineage>
        <taxon>Bacteria</taxon>
        <taxon>Pseudomonadati</taxon>
        <taxon>Pseudomonadota</taxon>
        <taxon>Gammaproteobacteria</taxon>
        <taxon>Lysobacterales</taxon>
        <taxon>Lysobacteraceae</taxon>
        <taxon>Pseudoxanthomonas</taxon>
    </lineage>
</organism>
<evidence type="ECO:0000313" key="7">
    <source>
        <dbReference type="EMBL" id="NDK39204.1"/>
    </source>
</evidence>
<dbReference type="InterPro" id="IPR050301">
    <property type="entry name" value="NTE"/>
</dbReference>
<feature type="active site" description="Proton acceptor" evidence="4">
    <location>
        <position position="240"/>
    </location>
</feature>
<evidence type="ECO:0000313" key="8">
    <source>
        <dbReference type="Proteomes" id="UP001429354"/>
    </source>
</evidence>
<keyword evidence="2 4" id="KW-0442">Lipid degradation</keyword>
<dbReference type="SUPFAM" id="SSF52151">
    <property type="entry name" value="FabD/lysophospholipase-like"/>
    <property type="match status" value="1"/>
</dbReference>
<dbReference type="RefSeq" id="WP_162349780.1">
    <property type="nucleotide sequence ID" value="NZ_QOVG01000006.1"/>
</dbReference>
<keyword evidence="1 4" id="KW-0378">Hydrolase</keyword>
<dbReference type="Pfam" id="PF12536">
    <property type="entry name" value="DUF3734"/>
    <property type="match status" value="1"/>
</dbReference>
<dbReference type="Proteomes" id="UP001429354">
    <property type="component" value="Unassembled WGS sequence"/>
</dbReference>
<reference evidence="7 8" key="1">
    <citation type="submission" date="2018-07" db="EMBL/GenBank/DDBJ databases">
        <title>Whole genome Sequencing of Pseudoxanthomonas gei KCTC 32298 (T).</title>
        <authorList>
            <person name="Kumar S."/>
            <person name="Bansal K."/>
            <person name="Kaur A."/>
            <person name="Patil P."/>
            <person name="Sharma S."/>
            <person name="Patil P.B."/>
        </authorList>
    </citation>
    <scope>NUCLEOTIDE SEQUENCE [LARGE SCALE GENOMIC DNA]</scope>
    <source>
        <strain evidence="7 8">KCTC 32298</strain>
    </source>
</reference>
<evidence type="ECO:0000259" key="6">
    <source>
        <dbReference type="PROSITE" id="PS51635"/>
    </source>
</evidence>